<dbReference type="InterPro" id="IPR013839">
    <property type="entry name" value="DNAligase_adenylation"/>
</dbReference>
<keyword evidence="18" id="KW-1185">Reference proteome</keyword>
<evidence type="ECO:0000256" key="2">
    <source>
        <dbReference type="ARBA" id="ARBA00012722"/>
    </source>
</evidence>
<dbReference type="RefSeq" id="WP_338292030.1">
    <property type="nucleotide sequence ID" value="NZ_AP027272.1"/>
</dbReference>
<evidence type="ECO:0000256" key="7">
    <source>
        <dbReference type="ARBA" id="ARBA00022763"/>
    </source>
</evidence>
<keyword evidence="8 14" id="KW-0862">Zinc</keyword>
<evidence type="ECO:0000256" key="13">
    <source>
        <dbReference type="ARBA" id="ARBA00060881"/>
    </source>
</evidence>
<dbReference type="InterPro" id="IPR004149">
    <property type="entry name" value="Znf_DNAligase_C4"/>
</dbReference>
<dbReference type="GO" id="GO:0003911">
    <property type="term" value="F:DNA ligase (NAD+) activity"/>
    <property type="evidence" value="ECO:0007669"/>
    <property type="project" value="UniProtKB-UniRule"/>
</dbReference>
<dbReference type="NCBIfam" id="TIGR00575">
    <property type="entry name" value="dnlj"/>
    <property type="match status" value="1"/>
</dbReference>
<feature type="binding site" evidence="14">
    <location>
        <position position="116"/>
    </location>
    <ligand>
        <name>NAD(+)</name>
        <dbReference type="ChEBI" id="CHEBI:57540"/>
    </ligand>
</feature>
<protein>
    <recommendedName>
        <fullName evidence="3 14">DNA ligase</fullName>
        <ecNumber evidence="2 14">6.5.1.2</ecNumber>
    </recommendedName>
    <alternativeName>
        <fullName evidence="14">Polydeoxyribonucleotide synthase [NAD(+)]</fullName>
    </alternativeName>
</protein>
<dbReference type="Pfam" id="PF00533">
    <property type="entry name" value="BRCT"/>
    <property type="match status" value="1"/>
</dbReference>
<sequence>MSGNDSLFNELQTLKAQLNEYNYQYYVLDMPTVPDAEYDRLMRRLQEIETQHPEWLSPDSPSQKVGGVPLEAFTQVTHELPMLSLDNAFNEEELLAFEKRLKDRLKRDININYSCEPKLDGLAVSILYEDGKFVRAATRGDGRVGEDITANVRTIKNVPLSLRGEDFPTRMEVRGEVFMSLAGFAALNKAQKDNDKKVFANPRNAAAGSLRQLDSRITAARPLMFYAYSVGIVEGERQALKGEHAGRLKQLSQWGLPLSPEVSVASGAKGCLEYYQGLAQKRASLPYEIDGVVFKVNDIALQQELGFVAKAPRWAIAHKFPAQEEMTKLLDVEFQVGRTGAITPVARLEPVFVGGVTVSNATLHNQDEIQRLQVKVGDTVIIRRAGDVIPQIVSVVQEYRPQDAKEVVFPLTCPECDSHVERLDEEAVLRCTGGLICPAQLKESLKHFASRKALDVDGLGDKLVEQLVDMGAVKTPADFFRLEVITLSSMERMGEKSANNIINALEKSKQTSLPRFLYALGIREVGEATAANLANHFKTIEAVMQATLEQLVEVNDVGEVVASHVLHFFKEEHNQTVISELRELGVKWPDIEEKSQDTQPLLDKTFVLTGTLTAMGRNEAKAVLQNLGAKVSGSVSAKTDYLIAGDKAGSKLTKAQELGVAVMTEEDMLNLFAQHNAS</sequence>
<dbReference type="GO" id="GO:0003677">
    <property type="term" value="F:DNA binding"/>
    <property type="evidence" value="ECO:0007669"/>
    <property type="project" value="InterPro"/>
</dbReference>
<keyword evidence="5 14" id="KW-0235">DNA replication</keyword>
<evidence type="ECO:0000256" key="8">
    <source>
        <dbReference type="ARBA" id="ARBA00022833"/>
    </source>
</evidence>
<dbReference type="Gene3D" id="1.10.287.610">
    <property type="entry name" value="Helix hairpin bin"/>
    <property type="match status" value="1"/>
</dbReference>
<dbReference type="SMART" id="SM00532">
    <property type="entry name" value="LIGANc"/>
    <property type="match status" value="1"/>
</dbReference>
<dbReference type="KEGG" id="pmaw:MACH26_15250"/>
<dbReference type="SMART" id="SM00292">
    <property type="entry name" value="BRCT"/>
    <property type="match status" value="1"/>
</dbReference>
<dbReference type="AlphaFoldDB" id="A0AA48KS15"/>
<evidence type="ECO:0000256" key="4">
    <source>
        <dbReference type="ARBA" id="ARBA00022598"/>
    </source>
</evidence>
<dbReference type="CDD" id="cd00114">
    <property type="entry name" value="LIGANc"/>
    <property type="match status" value="1"/>
</dbReference>
<dbReference type="FunFam" id="1.10.150.20:FF:000007">
    <property type="entry name" value="DNA ligase"/>
    <property type="match status" value="1"/>
</dbReference>
<dbReference type="InterPro" id="IPR013840">
    <property type="entry name" value="DNAligase_N"/>
</dbReference>
<dbReference type="InterPro" id="IPR003583">
    <property type="entry name" value="Hlx-hairpin-Hlx_DNA-bd_motif"/>
</dbReference>
<dbReference type="InterPro" id="IPR010994">
    <property type="entry name" value="RuvA_2-like"/>
</dbReference>
<dbReference type="CDD" id="cd17748">
    <property type="entry name" value="BRCT_DNA_ligase_like"/>
    <property type="match status" value="1"/>
</dbReference>
<dbReference type="GO" id="GO:0006260">
    <property type="term" value="P:DNA replication"/>
    <property type="evidence" value="ECO:0007669"/>
    <property type="project" value="UniProtKB-KW"/>
</dbReference>
<dbReference type="InterPro" id="IPR018239">
    <property type="entry name" value="DNA_ligase_AS"/>
</dbReference>
<dbReference type="GO" id="GO:0046872">
    <property type="term" value="F:metal ion binding"/>
    <property type="evidence" value="ECO:0007669"/>
    <property type="project" value="UniProtKB-KW"/>
</dbReference>
<comment type="function">
    <text evidence="1 14">DNA ligase that catalyzes the formation of phosphodiester linkages between 5'-phosphoryl and 3'-hydroxyl groups in double-stranded DNA using NAD as a coenzyme and as the energy source for the reaction. It is essential for DNA replication and repair of damaged DNA.</text>
</comment>
<keyword evidence="14" id="KW-0464">Manganese</keyword>
<feature type="binding site" evidence="14">
    <location>
        <position position="413"/>
    </location>
    <ligand>
        <name>Zn(2+)</name>
        <dbReference type="ChEBI" id="CHEBI:29105"/>
    </ligand>
</feature>
<evidence type="ECO:0000256" key="15">
    <source>
        <dbReference type="RuleBase" id="RU000618"/>
    </source>
</evidence>
<evidence type="ECO:0000256" key="14">
    <source>
        <dbReference type="HAMAP-Rule" id="MF_01588"/>
    </source>
</evidence>
<evidence type="ECO:0000256" key="12">
    <source>
        <dbReference type="ARBA" id="ARBA00034005"/>
    </source>
</evidence>
<comment type="cofactor">
    <cofactor evidence="14">
        <name>Mg(2+)</name>
        <dbReference type="ChEBI" id="CHEBI:18420"/>
    </cofactor>
    <cofactor evidence="14">
        <name>Mn(2+)</name>
        <dbReference type="ChEBI" id="CHEBI:29035"/>
    </cofactor>
</comment>
<dbReference type="Proteomes" id="UP001333710">
    <property type="component" value="Chromosome"/>
</dbReference>
<dbReference type="PROSITE" id="PS50172">
    <property type="entry name" value="BRCT"/>
    <property type="match status" value="1"/>
</dbReference>
<feature type="binding site" evidence="14">
    <location>
        <begin position="35"/>
        <end position="39"/>
    </location>
    <ligand>
        <name>NAD(+)</name>
        <dbReference type="ChEBI" id="CHEBI:57540"/>
    </ligand>
</feature>
<dbReference type="Gene3D" id="1.10.150.20">
    <property type="entry name" value="5' to 3' exonuclease, C-terminal subdomain"/>
    <property type="match status" value="2"/>
</dbReference>
<dbReference type="FunFam" id="1.10.150.20:FF:000006">
    <property type="entry name" value="DNA ligase"/>
    <property type="match status" value="1"/>
</dbReference>
<dbReference type="Gene3D" id="3.30.470.30">
    <property type="entry name" value="DNA ligase/mRNA capping enzyme"/>
    <property type="match status" value="1"/>
</dbReference>
<keyword evidence="4 14" id="KW-0436">Ligase</keyword>
<feature type="binding site" evidence="14">
    <location>
        <begin position="84"/>
        <end position="85"/>
    </location>
    <ligand>
        <name>NAD(+)</name>
        <dbReference type="ChEBI" id="CHEBI:57540"/>
    </ligand>
</feature>
<dbReference type="HAMAP" id="MF_01588">
    <property type="entry name" value="DNA_ligase_A"/>
    <property type="match status" value="1"/>
</dbReference>
<evidence type="ECO:0000313" key="18">
    <source>
        <dbReference type="Proteomes" id="UP001333710"/>
    </source>
</evidence>
<keyword evidence="10 14" id="KW-0520">NAD</keyword>
<evidence type="ECO:0000256" key="1">
    <source>
        <dbReference type="ARBA" id="ARBA00004067"/>
    </source>
</evidence>
<dbReference type="InterPro" id="IPR012340">
    <property type="entry name" value="NA-bd_OB-fold"/>
</dbReference>
<feature type="active site" description="N6-AMP-lysine intermediate" evidence="14">
    <location>
        <position position="118"/>
    </location>
</feature>
<dbReference type="Gene3D" id="6.20.10.30">
    <property type="match status" value="1"/>
</dbReference>
<dbReference type="InterPro" id="IPR033136">
    <property type="entry name" value="DNA_ligase_CS"/>
</dbReference>
<dbReference type="InterPro" id="IPR001357">
    <property type="entry name" value="BRCT_dom"/>
</dbReference>
<comment type="caution">
    <text evidence="14">Lacks conserved residue(s) required for the propagation of feature annotation.</text>
</comment>
<accession>A0AA48KS15</accession>
<dbReference type="PROSITE" id="PS01056">
    <property type="entry name" value="DNA_LIGASE_N2"/>
    <property type="match status" value="1"/>
</dbReference>
<dbReference type="PANTHER" id="PTHR23389">
    <property type="entry name" value="CHROMOSOME TRANSMISSION FIDELITY FACTOR 18"/>
    <property type="match status" value="1"/>
</dbReference>
<keyword evidence="6 14" id="KW-0479">Metal-binding</keyword>
<dbReference type="InterPro" id="IPR036420">
    <property type="entry name" value="BRCT_dom_sf"/>
</dbReference>
<feature type="binding site" evidence="14">
    <location>
        <position position="319"/>
    </location>
    <ligand>
        <name>NAD(+)</name>
        <dbReference type="ChEBI" id="CHEBI:57540"/>
    </ligand>
</feature>
<evidence type="ECO:0000256" key="9">
    <source>
        <dbReference type="ARBA" id="ARBA00022842"/>
    </source>
</evidence>
<dbReference type="Pfam" id="PF01653">
    <property type="entry name" value="DNA_ligase_aden"/>
    <property type="match status" value="1"/>
</dbReference>
<evidence type="ECO:0000256" key="3">
    <source>
        <dbReference type="ARBA" id="ARBA00013308"/>
    </source>
</evidence>
<dbReference type="NCBIfam" id="NF005932">
    <property type="entry name" value="PRK07956.1"/>
    <property type="match status" value="1"/>
</dbReference>
<keyword evidence="11 14" id="KW-0234">DNA repair</keyword>
<feature type="binding site" evidence="14">
    <location>
        <position position="416"/>
    </location>
    <ligand>
        <name>Zn(2+)</name>
        <dbReference type="ChEBI" id="CHEBI:29105"/>
    </ligand>
</feature>
<evidence type="ECO:0000256" key="6">
    <source>
        <dbReference type="ARBA" id="ARBA00022723"/>
    </source>
</evidence>
<keyword evidence="9 14" id="KW-0460">Magnesium</keyword>
<proteinExistence type="inferred from homology"/>
<evidence type="ECO:0000256" key="10">
    <source>
        <dbReference type="ARBA" id="ARBA00023027"/>
    </source>
</evidence>
<feature type="binding site" evidence="14">
    <location>
        <position position="437"/>
    </location>
    <ligand>
        <name>Zn(2+)</name>
        <dbReference type="ChEBI" id="CHEBI:29105"/>
    </ligand>
</feature>
<dbReference type="Pfam" id="PF03119">
    <property type="entry name" value="DNA_ligase_ZBD"/>
    <property type="match status" value="1"/>
</dbReference>
<dbReference type="EMBL" id="AP027272">
    <property type="protein sequence ID" value="BDX06004.1"/>
    <property type="molecule type" value="Genomic_DNA"/>
</dbReference>
<dbReference type="EC" id="6.5.1.2" evidence="2 14"/>
<dbReference type="InterPro" id="IPR041663">
    <property type="entry name" value="DisA/LigA_HHH"/>
</dbReference>
<dbReference type="Pfam" id="PF14520">
    <property type="entry name" value="HHH_5"/>
    <property type="match status" value="1"/>
</dbReference>
<dbReference type="GO" id="GO:0005829">
    <property type="term" value="C:cytosol"/>
    <property type="evidence" value="ECO:0007669"/>
    <property type="project" value="TreeGrafter"/>
</dbReference>
<dbReference type="SUPFAM" id="SSF56091">
    <property type="entry name" value="DNA ligase/mRNA capping enzyme, catalytic domain"/>
    <property type="match status" value="1"/>
</dbReference>
<dbReference type="Pfam" id="PF12826">
    <property type="entry name" value="HHH_2"/>
    <property type="match status" value="1"/>
</dbReference>
<dbReference type="PROSITE" id="PS01055">
    <property type="entry name" value="DNA_LIGASE_N1"/>
    <property type="match status" value="1"/>
</dbReference>
<dbReference type="SUPFAM" id="SSF52113">
    <property type="entry name" value="BRCT domain"/>
    <property type="match status" value="1"/>
</dbReference>
<dbReference type="Gene3D" id="2.40.50.140">
    <property type="entry name" value="Nucleic acid-binding proteins"/>
    <property type="match status" value="1"/>
</dbReference>
<dbReference type="FunFam" id="1.10.287.610:FF:000002">
    <property type="entry name" value="DNA ligase"/>
    <property type="match status" value="1"/>
</dbReference>
<dbReference type="InterPro" id="IPR001679">
    <property type="entry name" value="DNA_ligase"/>
</dbReference>
<organism evidence="17 18">
    <name type="scientific">Planctobacterium marinum</name>
    <dbReference type="NCBI Taxonomy" id="1631968"/>
    <lineage>
        <taxon>Bacteria</taxon>
        <taxon>Pseudomonadati</taxon>
        <taxon>Pseudomonadota</taxon>
        <taxon>Gammaproteobacteria</taxon>
        <taxon>Alteromonadales</taxon>
        <taxon>Alteromonadaceae</taxon>
        <taxon>Planctobacterium</taxon>
    </lineage>
</organism>
<dbReference type="Pfam" id="PF03120">
    <property type="entry name" value="OB_DNA_ligase"/>
    <property type="match status" value="1"/>
</dbReference>
<dbReference type="SMART" id="SM00278">
    <property type="entry name" value="HhH1"/>
    <property type="match status" value="4"/>
</dbReference>
<feature type="domain" description="BRCT" evidence="16">
    <location>
        <begin position="596"/>
        <end position="678"/>
    </location>
</feature>
<dbReference type="FunFam" id="2.40.50.140:FF:000012">
    <property type="entry name" value="DNA ligase"/>
    <property type="match status" value="1"/>
</dbReference>
<feature type="binding site" evidence="14">
    <location>
        <position position="139"/>
    </location>
    <ligand>
        <name>NAD(+)</name>
        <dbReference type="ChEBI" id="CHEBI:57540"/>
    </ligand>
</feature>
<dbReference type="InterPro" id="IPR004150">
    <property type="entry name" value="NAD_DNA_ligase_OB"/>
</dbReference>
<evidence type="ECO:0000256" key="11">
    <source>
        <dbReference type="ARBA" id="ARBA00023204"/>
    </source>
</evidence>
<dbReference type="SUPFAM" id="SSF47781">
    <property type="entry name" value="RuvA domain 2-like"/>
    <property type="match status" value="1"/>
</dbReference>
<comment type="catalytic activity">
    <reaction evidence="12 14 15">
        <text>NAD(+) + (deoxyribonucleotide)n-3'-hydroxyl + 5'-phospho-(deoxyribonucleotide)m = (deoxyribonucleotide)n+m + AMP + beta-nicotinamide D-nucleotide.</text>
        <dbReference type="EC" id="6.5.1.2"/>
    </reaction>
</comment>
<evidence type="ECO:0000256" key="5">
    <source>
        <dbReference type="ARBA" id="ARBA00022705"/>
    </source>
</evidence>
<dbReference type="PIRSF" id="PIRSF001604">
    <property type="entry name" value="LigA"/>
    <property type="match status" value="1"/>
</dbReference>
<evidence type="ECO:0000259" key="16">
    <source>
        <dbReference type="PROSITE" id="PS50172"/>
    </source>
</evidence>
<feature type="binding site" evidence="14">
    <location>
        <position position="176"/>
    </location>
    <ligand>
        <name>NAD(+)</name>
        <dbReference type="ChEBI" id="CHEBI:57540"/>
    </ligand>
</feature>
<dbReference type="FunFam" id="3.30.470.30:FF:000001">
    <property type="entry name" value="DNA ligase"/>
    <property type="match status" value="1"/>
</dbReference>
<dbReference type="SUPFAM" id="SSF50249">
    <property type="entry name" value="Nucleic acid-binding proteins"/>
    <property type="match status" value="1"/>
</dbReference>
<name>A0AA48KS15_9ALTE</name>
<dbReference type="Gene3D" id="3.40.50.10190">
    <property type="entry name" value="BRCT domain"/>
    <property type="match status" value="1"/>
</dbReference>
<dbReference type="GO" id="GO:0006281">
    <property type="term" value="P:DNA repair"/>
    <property type="evidence" value="ECO:0007669"/>
    <property type="project" value="UniProtKB-KW"/>
</dbReference>
<comment type="similarity">
    <text evidence="13 14">Belongs to the NAD-dependent DNA ligase family. LigA subfamily.</text>
</comment>
<keyword evidence="7 14" id="KW-0227">DNA damage</keyword>
<dbReference type="PANTHER" id="PTHR23389:SF9">
    <property type="entry name" value="DNA LIGASE"/>
    <property type="match status" value="1"/>
</dbReference>
<feature type="binding site" evidence="14">
    <location>
        <position position="295"/>
    </location>
    <ligand>
        <name>NAD(+)</name>
        <dbReference type="ChEBI" id="CHEBI:57540"/>
    </ligand>
</feature>
<gene>
    <name evidence="14 17" type="primary">ligA</name>
    <name evidence="17" type="ORF">MACH26_15250</name>
</gene>
<evidence type="ECO:0000313" key="17">
    <source>
        <dbReference type="EMBL" id="BDX06004.1"/>
    </source>
</evidence>
<reference evidence="17" key="1">
    <citation type="submission" date="2023-01" db="EMBL/GenBank/DDBJ databases">
        <title>Complete genome sequence of Planctobacterium marinum strain Dej080120_11.</title>
        <authorList>
            <person name="Ueki S."/>
            <person name="Maruyama F."/>
        </authorList>
    </citation>
    <scope>NUCLEOTIDE SEQUENCE</scope>
    <source>
        <strain evidence="17">Dej080120_11</strain>
    </source>
</reference>